<name>A0AC60QYX7_IXOPE</name>
<gene>
    <name evidence="1" type="ORF">HPB47_014695</name>
</gene>
<dbReference type="EMBL" id="JABSTQ010003096">
    <property type="protein sequence ID" value="KAG0443636.1"/>
    <property type="molecule type" value="Genomic_DNA"/>
</dbReference>
<reference evidence="1 2" key="1">
    <citation type="journal article" date="2020" name="Cell">
        <title>Large-Scale Comparative Analyses of Tick Genomes Elucidate Their Genetic Diversity and Vector Capacities.</title>
        <authorList>
            <consortium name="Tick Genome and Microbiome Consortium (TIGMIC)"/>
            <person name="Jia N."/>
            <person name="Wang J."/>
            <person name="Shi W."/>
            <person name="Du L."/>
            <person name="Sun Y."/>
            <person name="Zhan W."/>
            <person name="Jiang J.F."/>
            <person name="Wang Q."/>
            <person name="Zhang B."/>
            <person name="Ji P."/>
            <person name="Bell-Sakyi L."/>
            <person name="Cui X.M."/>
            <person name="Yuan T.T."/>
            <person name="Jiang B.G."/>
            <person name="Yang W.F."/>
            <person name="Lam T.T."/>
            <person name="Chang Q.C."/>
            <person name="Ding S.J."/>
            <person name="Wang X.J."/>
            <person name="Zhu J.G."/>
            <person name="Ruan X.D."/>
            <person name="Zhao L."/>
            <person name="Wei J.T."/>
            <person name="Ye R.Z."/>
            <person name="Que T.C."/>
            <person name="Du C.H."/>
            <person name="Zhou Y.H."/>
            <person name="Cheng J.X."/>
            <person name="Dai P.F."/>
            <person name="Guo W.B."/>
            <person name="Han X.H."/>
            <person name="Huang E.J."/>
            <person name="Li L.F."/>
            <person name="Wei W."/>
            <person name="Gao Y.C."/>
            <person name="Liu J.Z."/>
            <person name="Shao H.Z."/>
            <person name="Wang X."/>
            <person name="Wang C.C."/>
            <person name="Yang T.C."/>
            <person name="Huo Q.B."/>
            <person name="Li W."/>
            <person name="Chen H.Y."/>
            <person name="Chen S.E."/>
            <person name="Zhou L.G."/>
            <person name="Ni X.B."/>
            <person name="Tian J.H."/>
            <person name="Sheng Y."/>
            <person name="Liu T."/>
            <person name="Pan Y.S."/>
            <person name="Xia L.Y."/>
            <person name="Li J."/>
            <person name="Zhao F."/>
            <person name="Cao W.C."/>
        </authorList>
    </citation>
    <scope>NUCLEOTIDE SEQUENCE [LARGE SCALE GENOMIC DNA]</scope>
    <source>
        <strain evidence="1">Iper-2018</strain>
    </source>
</reference>
<keyword evidence="2" id="KW-1185">Reference proteome</keyword>
<dbReference type="Proteomes" id="UP000805193">
    <property type="component" value="Unassembled WGS sequence"/>
</dbReference>
<evidence type="ECO:0000313" key="2">
    <source>
        <dbReference type="Proteomes" id="UP000805193"/>
    </source>
</evidence>
<accession>A0AC60QYX7</accession>
<evidence type="ECO:0000313" key="1">
    <source>
        <dbReference type="EMBL" id="KAG0443636.1"/>
    </source>
</evidence>
<comment type="caution">
    <text evidence="1">The sequence shown here is derived from an EMBL/GenBank/DDBJ whole genome shotgun (WGS) entry which is preliminary data.</text>
</comment>
<protein>
    <submittedName>
        <fullName evidence="1">Uncharacterized protein</fullName>
    </submittedName>
</protein>
<sequence>MIDKLLLNLELKRNTKINIFVTIEMVVAAWKVTRTSVIVNCFKHVGFVASWEQLHRLNEVAADLNFHDYLSTDTNADANTTEVLIDEEIIQLVSVAQEVPEDAENPETADAPVPTIEDASAGRLYKALVGTFERAGVPYKDNMVGFALDGANVMMGTNHSVMMLLKKDTPNLFILKRLCHSFHLCASYACVKLPRVVEDLLRDVYNYFNASPKRKNMFKKFQSLLNLKPHKPLDPSQTRIVDVDGRVDNIVCQSDAPAPEGGSRASHQHPRWPIGAGHGRLVAAADVLGSPFKGARPPRVWTGRMGSRQDTHVGMKAPSAWRRETRERGKDRRCSQGRWGRVVVRRTAQRRTCGLCAATSETKQLINMEPSRTYDRRYGTRFSARHPSFSRGRRDHPRTASVATWTVLVEERPVAYASRLRWREQPRPERGASPESVPEPFRGNTLEVRHPVEPPAIYSDAERRLLCPLCGVPEIHRATHLAGALHQSRLAAEWAHRAVQAAHRADARPLEVAEALRVLRQARPDLLRDPAAPEDAILDMEL</sequence>
<organism evidence="1 2">
    <name type="scientific">Ixodes persulcatus</name>
    <name type="common">Taiga tick</name>
    <dbReference type="NCBI Taxonomy" id="34615"/>
    <lineage>
        <taxon>Eukaryota</taxon>
        <taxon>Metazoa</taxon>
        <taxon>Ecdysozoa</taxon>
        <taxon>Arthropoda</taxon>
        <taxon>Chelicerata</taxon>
        <taxon>Arachnida</taxon>
        <taxon>Acari</taxon>
        <taxon>Parasitiformes</taxon>
        <taxon>Ixodida</taxon>
        <taxon>Ixodoidea</taxon>
        <taxon>Ixodidae</taxon>
        <taxon>Ixodinae</taxon>
        <taxon>Ixodes</taxon>
    </lineage>
</organism>
<proteinExistence type="predicted"/>